<keyword evidence="4" id="KW-0396">Initiation factor</keyword>
<evidence type="ECO:0000256" key="2">
    <source>
        <dbReference type="ARBA" id="ARBA00007251"/>
    </source>
</evidence>
<evidence type="ECO:0000256" key="4">
    <source>
        <dbReference type="ARBA" id="ARBA00022540"/>
    </source>
</evidence>
<feature type="compositionally biased region" description="Basic and acidic residues" evidence="10">
    <location>
        <begin position="228"/>
        <end position="237"/>
    </location>
</feature>
<proteinExistence type="inferred from homology"/>
<feature type="region of interest" description="Disordered" evidence="10">
    <location>
        <begin position="217"/>
        <end position="237"/>
    </location>
</feature>
<dbReference type="GO" id="GO:0005085">
    <property type="term" value="F:guanyl-nucleotide exchange factor activity"/>
    <property type="evidence" value="ECO:0007669"/>
    <property type="project" value="TreeGrafter"/>
</dbReference>
<feature type="compositionally biased region" description="Polar residues" evidence="10">
    <location>
        <begin position="129"/>
        <end position="152"/>
    </location>
</feature>
<dbReference type="InterPro" id="IPR042529">
    <property type="entry name" value="IF_2B-like_C"/>
</dbReference>
<evidence type="ECO:0000256" key="3">
    <source>
        <dbReference type="ARBA" id="ARBA00022490"/>
    </source>
</evidence>
<keyword evidence="12" id="KW-1185">Reference proteome</keyword>
<feature type="region of interest" description="Disordered" evidence="10">
    <location>
        <begin position="129"/>
        <end position="169"/>
    </location>
</feature>
<keyword evidence="5" id="KW-0648">Protein biosynthesis</keyword>
<feature type="compositionally biased region" description="Basic and acidic residues" evidence="10">
    <location>
        <begin position="153"/>
        <end position="169"/>
    </location>
</feature>
<dbReference type="InterPro" id="IPR037171">
    <property type="entry name" value="NagB/RpiA_transferase-like"/>
</dbReference>
<comment type="caution">
    <text evidence="11">The sequence shown here is derived from an EMBL/GenBank/DDBJ whole genome shotgun (WGS) entry which is preliminary data.</text>
</comment>
<dbReference type="PANTHER" id="PTHR45859">
    <property type="entry name" value="TRANSLATION INITIATION FACTOR EIF-2B SUBUNIT BETA"/>
    <property type="match status" value="1"/>
</dbReference>
<reference evidence="11 12" key="1">
    <citation type="submission" date="2019-10" db="EMBL/GenBank/DDBJ databases">
        <authorList>
            <person name="Palmer J.M."/>
        </authorList>
    </citation>
    <scope>NUCLEOTIDE SEQUENCE [LARGE SCALE GENOMIC DNA]</scope>
    <source>
        <strain evidence="11 12">TWF694</strain>
    </source>
</reference>
<protein>
    <recommendedName>
        <fullName evidence="6">Translation initiation factor eIF2B subunit beta</fullName>
    </recommendedName>
    <alternativeName>
        <fullName evidence="7">eIF2B GDP-GTP exchange factor subunit beta</fullName>
    </alternativeName>
</protein>
<dbReference type="PANTHER" id="PTHR45859:SF1">
    <property type="entry name" value="TRANSLATION INITIATION FACTOR EIF-2B SUBUNIT BETA"/>
    <property type="match status" value="1"/>
</dbReference>
<comment type="similarity">
    <text evidence="2 9">Belongs to the eIF-2B alpha/beta/delta subunits family.</text>
</comment>
<feature type="region of interest" description="Disordered" evidence="10">
    <location>
        <begin position="317"/>
        <end position="349"/>
    </location>
</feature>
<dbReference type="Pfam" id="PF01008">
    <property type="entry name" value="IF-2B"/>
    <property type="match status" value="2"/>
</dbReference>
<evidence type="ECO:0000256" key="8">
    <source>
        <dbReference type="ARBA" id="ARBA00046432"/>
    </source>
</evidence>
<evidence type="ECO:0000256" key="1">
    <source>
        <dbReference type="ARBA" id="ARBA00004514"/>
    </source>
</evidence>
<evidence type="ECO:0000256" key="10">
    <source>
        <dbReference type="SAM" id="MobiDB-lite"/>
    </source>
</evidence>
<dbReference type="Gene3D" id="3.40.50.10470">
    <property type="entry name" value="Translation initiation factor eif-2b, domain 2"/>
    <property type="match status" value="1"/>
</dbReference>
<organism evidence="11 12">
    <name type="scientific">Orbilia ellipsospora</name>
    <dbReference type="NCBI Taxonomy" id="2528407"/>
    <lineage>
        <taxon>Eukaryota</taxon>
        <taxon>Fungi</taxon>
        <taxon>Dikarya</taxon>
        <taxon>Ascomycota</taxon>
        <taxon>Pezizomycotina</taxon>
        <taxon>Orbiliomycetes</taxon>
        <taxon>Orbiliales</taxon>
        <taxon>Orbiliaceae</taxon>
        <taxon>Orbilia</taxon>
    </lineage>
</organism>
<dbReference type="SUPFAM" id="SSF100950">
    <property type="entry name" value="NagB/RpiA/CoA transferase-like"/>
    <property type="match status" value="1"/>
</dbReference>
<evidence type="ECO:0000256" key="9">
    <source>
        <dbReference type="RuleBase" id="RU003814"/>
    </source>
</evidence>
<evidence type="ECO:0000313" key="11">
    <source>
        <dbReference type="EMBL" id="KAK6535220.1"/>
    </source>
</evidence>
<evidence type="ECO:0000313" key="12">
    <source>
        <dbReference type="Proteomes" id="UP001365542"/>
    </source>
</evidence>
<sequence>MVADENPAALAKFLKVANTAKAKDLTEILIGLLKRRQIKSSRNVAKAVAKLLLRFVSQNKNTKLSEVNGLIKDVRELGRLLVASQPRELVIGNIVRRVLGVIREEGNEENLHQSLADLALGGRISRASSVGDDSSAYSNPNSGTVTPASNRPFSRDGRDHEEDIDDLSRRKSKVYIPNLGRGLTRVGSFQAPNPSFSEGNLQHALFSLLNTSPLPIDSPGTLTPNLRPEGREPALDDKDIRGDVIDGIKEIMEELDMVDEQLAQQSETHIHSNEIIMVLSSSITLQTFLMKAAIKRKFTVVMVETYPNDHYATQEVLKSSRYNKSAPKPGKAVPPPTPLTPLTPKDEPMTPAEFKNTLTSMGVETILIPDSAVPAIMSRVNKVIMGSHVIMRNGALITNSGARTVARCAQQHCIPVVVVSGVYKLSPLYPFDPESMLETGDSSAVVGWEDGDMVGGTEIFNPTMDFVPDSLVDHYITNVGGYTPQNLYKLVEEQYGSAVDNLE</sequence>
<feature type="compositionally biased region" description="Pro residues" evidence="10">
    <location>
        <begin position="332"/>
        <end position="341"/>
    </location>
</feature>
<accession>A0AAV9X3L6</accession>
<comment type="subcellular location">
    <subcellularLocation>
        <location evidence="1">Cytoplasm</location>
        <location evidence="1">Cytosol</location>
    </subcellularLocation>
</comment>
<keyword evidence="3" id="KW-0963">Cytoplasm</keyword>
<comment type="subunit">
    <text evidence="8">Component of the translation initiation factor 2B (eIF2B) complex which is a heterodecamer of two sets of five different subunits: alpha, beta, gamma, delta and epsilon. Subunits alpha, beta and delta comprise a regulatory subcomplex and subunits epsilon and gamma comprise a catalytic subcomplex. Within the complex, the hexameric regulatory complex resides at the center, with the two heterodimeric catalytic subcomplexes bound on opposite sides.</text>
</comment>
<evidence type="ECO:0000256" key="6">
    <source>
        <dbReference type="ARBA" id="ARBA00044122"/>
    </source>
</evidence>
<dbReference type="Proteomes" id="UP001365542">
    <property type="component" value="Unassembled WGS sequence"/>
</dbReference>
<dbReference type="GO" id="GO:0005829">
    <property type="term" value="C:cytosol"/>
    <property type="evidence" value="ECO:0007669"/>
    <property type="project" value="UniProtKB-SubCell"/>
</dbReference>
<dbReference type="AlphaFoldDB" id="A0AAV9X3L6"/>
<evidence type="ECO:0000256" key="5">
    <source>
        <dbReference type="ARBA" id="ARBA00022917"/>
    </source>
</evidence>
<gene>
    <name evidence="11" type="primary">GCD7</name>
    <name evidence="11" type="ORF">TWF694_001688</name>
</gene>
<dbReference type="GO" id="GO:0005851">
    <property type="term" value="C:eukaryotic translation initiation factor 2B complex"/>
    <property type="evidence" value="ECO:0007669"/>
    <property type="project" value="TreeGrafter"/>
</dbReference>
<evidence type="ECO:0000256" key="7">
    <source>
        <dbReference type="ARBA" id="ARBA00044228"/>
    </source>
</evidence>
<dbReference type="EMBL" id="JAVHJO010000010">
    <property type="protein sequence ID" value="KAK6535220.1"/>
    <property type="molecule type" value="Genomic_DNA"/>
</dbReference>
<dbReference type="InterPro" id="IPR000649">
    <property type="entry name" value="IF-2B-related"/>
</dbReference>
<dbReference type="InterPro" id="IPR051855">
    <property type="entry name" value="eIF2B_beta_subunit"/>
</dbReference>
<dbReference type="GO" id="GO:0003743">
    <property type="term" value="F:translation initiation factor activity"/>
    <property type="evidence" value="ECO:0007669"/>
    <property type="project" value="UniProtKB-KW"/>
</dbReference>
<name>A0AAV9X3L6_9PEZI</name>